<gene>
    <name evidence="2" type="primary">ykuL</name>
    <name evidence="2" type="ORF">CB4_02084</name>
</gene>
<keyword evidence="1" id="KW-0129">CBS domain</keyword>
<organism evidence="2 3">
    <name type="scientific">Aneurinibacillus soli</name>
    <dbReference type="NCBI Taxonomy" id="1500254"/>
    <lineage>
        <taxon>Bacteria</taxon>
        <taxon>Bacillati</taxon>
        <taxon>Bacillota</taxon>
        <taxon>Bacilli</taxon>
        <taxon>Bacillales</taxon>
        <taxon>Paenibacillaceae</taxon>
        <taxon>Aneurinibacillus group</taxon>
        <taxon>Aneurinibacillus</taxon>
    </lineage>
</organism>
<dbReference type="RefSeq" id="WP_096465618.1">
    <property type="nucleotide sequence ID" value="NZ_AP017312.1"/>
</dbReference>
<dbReference type="PROSITE" id="PS51371">
    <property type="entry name" value="CBS"/>
    <property type="match status" value="1"/>
</dbReference>
<dbReference type="InterPro" id="IPR000644">
    <property type="entry name" value="CBS_dom"/>
</dbReference>
<evidence type="ECO:0000256" key="1">
    <source>
        <dbReference type="ARBA" id="ARBA00023122"/>
    </source>
</evidence>
<dbReference type="InterPro" id="IPR048125">
    <property type="entry name" value="CBS_CbpB"/>
</dbReference>
<dbReference type="Proteomes" id="UP000217696">
    <property type="component" value="Chromosome"/>
</dbReference>
<keyword evidence="3" id="KW-1185">Reference proteome</keyword>
<dbReference type="CDD" id="cd04643">
    <property type="entry name" value="CBS_pair_bac"/>
    <property type="match status" value="1"/>
</dbReference>
<dbReference type="InterPro" id="IPR046342">
    <property type="entry name" value="CBS_dom_sf"/>
</dbReference>
<evidence type="ECO:0000313" key="2">
    <source>
        <dbReference type="EMBL" id="BAU27910.1"/>
    </source>
</evidence>
<dbReference type="PANTHER" id="PTHR43080">
    <property type="entry name" value="CBS DOMAIN-CONTAINING PROTEIN CBSX3, MITOCHONDRIAL"/>
    <property type="match status" value="1"/>
</dbReference>
<evidence type="ECO:0000313" key="3">
    <source>
        <dbReference type="Proteomes" id="UP000217696"/>
    </source>
</evidence>
<reference evidence="2 3" key="1">
    <citation type="submission" date="2015-12" db="EMBL/GenBank/DDBJ databases">
        <title>Genome sequence of Aneurinibacillus soli.</title>
        <authorList>
            <person name="Lee J.S."/>
            <person name="Lee K.C."/>
            <person name="Kim K.K."/>
            <person name="Lee B.W."/>
        </authorList>
    </citation>
    <scope>NUCLEOTIDE SEQUENCE [LARGE SCALE GENOMIC DNA]</scope>
    <source>
        <strain evidence="2 3">CB4</strain>
    </source>
</reference>
<dbReference type="OrthoDB" id="2375431at2"/>
<dbReference type="PANTHER" id="PTHR43080:SF30">
    <property type="entry name" value="CYCLIC DI-AMP RECEPTOR B"/>
    <property type="match status" value="1"/>
</dbReference>
<dbReference type="SUPFAM" id="SSF54631">
    <property type="entry name" value="CBS-domain pair"/>
    <property type="match status" value="1"/>
</dbReference>
<dbReference type="AlphaFoldDB" id="A0A0U5B8L6"/>
<proteinExistence type="predicted"/>
<protein>
    <submittedName>
        <fullName evidence="2">CBS domain-containing protein YkuL</fullName>
    </submittedName>
</protein>
<dbReference type="InterPro" id="IPR051257">
    <property type="entry name" value="Diverse_CBS-Domain"/>
</dbReference>
<accession>A0A0U5B8L6</accession>
<dbReference type="Pfam" id="PF00571">
    <property type="entry name" value="CBS"/>
    <property type="match status" value="2"/>
</dbReference>
<name>A0A0U5B8L6_9BACL</name>
<dbReference type="EMBL" id="AP017312">
    <property type="protein sequence ID" value="BAU27910.1"/>
    <property type="molecule type" value="Genomic_DNA"/>
</dbReference>
<dbReference type="Gene3D" id="3.10.580.10">
    <property type="entry name" value="CBS-domain"/>
    <property type="match status" value="1"/>
</dbReference>
<dbReference type="NCBIfam" id="NF041630">
    <property type="entry name" value="CBS_CbpB"/>
    <property type="match status" value="1"/>
</dbReference>
<dbReference type="KEGG" id="asoc:CB4_02084"/>
<sequence length="148" mass="16599">MGKLEKAVRPEERIADLVIPGSKVAIVQEGNTLEHALLVLIKSGYTAIPVLDRDYKLKGLISMPLILDTALGIERIEFEQLGTRRVEEVMNTKVGWMRESGTFFRGLELSINHPFLCVVDEEGVFKGILTRKSILATLHKQMKNAPKE</sequence>